<evidence type="ECO:0000313" key="3">
    <source>
        <dbReference type="Proteomes" id="UP000481861"/>
    </source>
</evidence>
<evidence type="ECO:0000256" key="1">
    <source>
        <dbReference type="SAM" id="Phobius"/>
    </source>
</evidence>
<protein>
    <submittedName>
        <fullName evidence="2">Uncharacterized protein</fullName>
    </submittedName>
</protein>
<comment type="caution">
    <text evidence="2">The sequence shown here is derived from an EMBL/GenBank/DDBJ whole genome shotgun (WGS) entry which is preliminary data.</text>
</comment>
<dbReference type="Proteomes" id="UP000481861">
    <property type="component" value="Unassembled WGS sequence"/>
</dbReference>
<dbReference type="AlphaFoldDB" id="A0A7C8IIN7"/>
<dbReference type="PANTHER" id="PTHR35041:SF6">
    <property type="entry name" value="FORMYLMETHIONINE DEFORMYLASE-LIKE PROTEIN-RELATED"/>
    <property type="match status" value="1"/>
</dbReference>
<name>A0A7C8IIN7_9PLEO</name>
<organism evidence="2 3">
    <name type="scientific">Massariosphaeria phaeospora</name>
    <dbReference type="NCBI Taxonomy" id="100035"/>
    <lineage>
        <taxon>Eukaryota</taxon>
        <taxon>Fungi</taxon>
        <taxon>Dikarya</taxon>
        <taxon>Ascomycota</taxon>
        <taxon>Pezizomycotina</taxon>
        <taxon>Dothideomycetes</taxon>
        <taxon>Pleosporomycetidae</taxon>
        <taxon>Pleosporales</taxon>
        <taxon>Pleosporales incertae sedis</taxon>
        <taxon>Massariosphaeria</taxon>
    </lineage>
</organism>
<reference evidence="2 3" key="1">
    <citation type="submission" date="2020-01" db="EMBL/GenBank/DDBJ databases">
        <authorList>
            <consortium name="DOE Joint Genome Institute"/>
            <person name="Haridas S."/>
            <person name="Albert R."/>
            <person name="Binder M."/>
            <person name="Bloem J."/>
            <person name="Labutti K."/>
            <person name="Salamov A."/>
            <person name="Andreopoulos B."/>
            <person name="Baker S.E."/>
            <person name="Barry K."/>
            <person name="Bills G."/>
            <person name="Bluhm B.H."/>
            <person name="Cannon C."/>
            <person name="Castanera R."/>
            <person name="Culley D.E."/>
            <person name="Daum C."/>
            <person name="Ezra D."/>
            <person name="Gonzalez J.B."/>
            <person name="Henrissat B."/>
            <person name="Kuo A."/>
            <person name="Liang C."/>
            <person name="Lipzen A."/>
            <person name="Lutzoni F."/>
            <person name="Magnuson J."/>
            <person name="Mondo S."/>
            <person name="Nolan M."/>
            <person name="Ohm R."/>
            <person name="Pangilinan J."/>
            <person name="Park H.-J.H."/>
            <person name="Ramirez L."/>
            <person name="Alfaro M."/>
            <person name="Sun H."/>
            <person name="Tritt A."/>
            <person name="Yoshinaga Y."/>
            <person name="Zwiers L.-H.L."/>
            <person name="Turgeon B.G."/>
            <person name="Goodwin S.B."/>
            <person name="Spatafora J.W."/>
            <person name="Crous P.W."/>
            <person name="Grigoriev I.V."/>
        </authorList>
    </citation>
    <scope>NUCLEOTIDE SEQUENCE [LARGE SCALE GENOMIC DNA]</scope>
    <source>
        <strain evidence="2 3">CBS 611.86</strain>
    </source>
</reference>
<feature type="transmembrane region" description="Helical" evidence="1">
    <location>
        <begin position="429"/>
        <end position="452"/>
    </location>
</feature>
<keyword evidence="3" id="KW-1185">Reference proteome</keyword>
<keyword evidence="1" id="KW-0472">Membrane</keyword>
<keyword evidence="1" id="KW-0812">Transmembrane</keyword>
<feature type="transmembrane region" description="Helical" evidence="1">
    <location>
        <begin position="388"/>
        <end position="409"/>
    </location>
</feature>
<dbReference type="EMBL" id="JAADJZ010000002">
    <property type="protein sequence ID" value="KAF2877373.1"/>
    <property type="molecule type" value="Genomic_DNA"/>
</dbReference>
<keyword evidence="1" id="KW-1133">Transmembrane helix</keyword>
<accession>A0A7C8IIN7</accession>
<dbReference type="PANTHER" id="PTHR35041">
    <property type="entry name" value="MEDIATOR OF RNA POLYMERASE II TRANSCRIPTION SUBUNIT 1"/>
    <property type="match status" value="1"/>
</dbReference>
<dbReference type="OrthoDB" id="5322539at2759"/>
<evidence type="ECO:0000313" key="2">
    <source>
        <dbReference type="EMBL" id="KAF2877373.1"/>
    </source>
</evidence>
<gene>
    <name evidence="2" type="ORF">BDV95DRAFT_144558</name>
</gene>
<sequence>MSLATIEKLFILRTNLLALGDLRGILRAPLLFFMALLVWCLGLATIYPPGALIVTFDAHTFTDNYNMSVLNPPIPQNLDFAGNDSFPTLSDGGSVAPLVVSYPNPGNGTEDIVERVLTYSGPAQALNNIAQSVIIDNHVFNMLIHPGENSTYKLQFRGPQFRCKTSRYNHSIPMEYRPDDGITSAVFVSEWHEDALTLSVKQRKLGNYSIVHSTPNTTRYEAHVETLEQSCGPVSVFYHVDVTFPRGVQTIQHYLSDEKDMPKKAGAYDDLNLTLPAQPQTARAWNQRVLAALPIYNEWALLDALGSLLVGEFYINSQGSDPDSCRQSQSFKNGTIVQDCWEWGFQMQCDFARVGLLKGTVFHTTRFDATEPNSCYDPRDALHITEELLNSVLTNITLSAISLGTWWAMVPVTTTRYRSTYSFAYPLALILPYSICLAAASLFAAIAVWSLWQNGTPAADGGFLQIMLATRGNTEMERLVLKERLTAVENMSEELQKLEIRYGELVGGDVLRADGRICGFGTVDETVSLRLKKGN</sequence>
<proteinExistence type="predicted"/>
<feature type="transmembrane region" description="Helical" evidence="1">
    <location>
        <begin position="25"/>
        <end position="47"/>
    </location>
</feature>